<dbReference type="Gene3D" id="3.40.50.880">
    <property type="match status" value="1"/>
</dbReference>
<keyword evidence="1" id="KW-0808">Transferase</keyword>
<keyword evidence="1" id="KW-0315">Glutamine amidotransferase</keyword>
<accession>A0A4R3YGL1</accession>
<comment type="caution">
    <text evidence="1">The sequence shown here is derived from an EMBL/GenBank/DDBJ whole genome shotgun (WGS) entry which is preliminary data.</text>
</comment>
<evidence type="ECO:0000313" key="1">
    <source>
        <dbReference type="EMBL" id="TCV90084.1"/>
    </source>
</evidence>
<dbReference type="SUPFAM" id="SSF52317">
    <property type="entry name" value="Class I glutamine amidotransferase-like"/>
    <property type="match status" value="1"/>
</dbReference>
<organism evidence="1 2">
    <name type="scientific">Sulfurirhabdus autotrophica</name>
    <dbReference type="NCBI Taxonomy" id="1706046"/>
    <lineage>
        <taxon>Bacteria</taxon>
        <taxon>Pseudomonadati</taxon>
        <taxon>Pseudomonadota</taxon>
        <taxon>Betaproteobacteria</taxon>
        <taxon>Nitrosomonadales</taxon>
        <taxon>Sulfuricellaceae</taxon>
        <taxon>Sulfurirhabdus</taxon>
    </lineage>
</organism>
<reference evidence="1 2" key="1">
    <citation type="submission" date="2019-03" db="EMBL/GenBank/DDBJ databases">
        <title>Genomic Encyclopedia of Type Strains, Phase IV (KMG-IV): sequencing the most valuable type-strain genomes for metagenomic binning, comparative biology and taxonomic classification.</title>
        <authorList>
            <person name="Goeker M."/>
        </authorList>
    </citation>
    <scope>NUCLEOTIDE SEQUENCE [LARGE SCALE GENOMIC DNA]</scope>
    <source>
        <strain evidence="1 2">DSM 100309</strain>
    </source>
</reference>
<dbReference type="InterPro" id="IPR029062">
    <property type="entry name" value="Class_I_gatase-like"/>
</dbReference>
<name>A0A4R3YGL1_9PROT</name>
<dbReference type="AlphaFoldDB" id="A0A4R3YGL1"/>
<dbReference type="EMBL" id="SMCO01000001">
    <property type="protein sequence ID" value="TCV90084.1"/>
    <property type="molecule type" value="Genomic_DNA"/>
</dbReference>
<dbReference type="GO" id="GO:0016740">
    <property type="term" value="F:transferase activity"/>
    <property type="evidence" value="ECO:0007669"/>
    <property type="project" value="UniProtKB-KW"/>
</dbReference>
<proteinExistence type="predicted"/>
<dbReference type="OrthoDB" id="9813383at2"/>
<evidence type="ECO:0000313" key="2">
    <source>
        <dbReference type="Proteomes" id="UP000295367"/>
    </source>
</evidence>
<gene>
    <name evidence="1" type="ORF">EDC63_10149</name>
</gene>
<dbReference type="Proteomes" id="UP000295367">
    <property type="component" value="Unassembled WGS sequence"/>
</dbReference>
<dbReference type="RefSeq" id="WP_124947934.1">
    <property type="nucleotide sequence ID" value="NZ_BHVT01000073.1"/>
</dbReference>
<sequence length="252" mass="28082">MKNFLVIQHTYAEFLGPIEKQLESRDIGFSYQRPFTGQDIPGSALQYDSLWLLGGAFPITDKESCPWLDDEIRLIGVFKHAKRPIVGIGFGGLLVAQYEGGVASAEPLHTAYWTTAHKTEVGKDDPLANAVDGVKVLVMYNGKVDLPKGIEPILVDDEGNWLAIRPDELTYGILFRPEIKPGMIEDMIMEANRPLPEHIGTLLGEARMNWNDMQVTMGKVAVALVSALDLMKERRKMPVFSLNVVRTEDENS</sequence>
<protein>
    <submittedName>
        <fullName evidence="1">GMP synthase-like glutamine amidotransferase</fullName>
    </submittedName>
</protein>
<keyword evidence="2" id="KW-1185">Reference proteome</keyword>